<dbReference type="AlphaFoldDB" id="A0A0U5FGN6"/>
<dbReference type="EMBL" id="CCXZ01000158">
    <property type="protein sequence ID" value="CEG17517.1"/>
    <property type="molecule type" value="Genomic_DNA"/>
</dbReference>
<sequence>MPSRQPFDPAQLPRELVDFMHSIADARGLRLECRNQLPTHVVVVGDATRVRQILIHLLGNAIKFADRGEVSLTVSQHGDALRLTVRDGGLASGRNSRSDCSSASNRAKVRAPVRATAAAGSGWRSVRNSPWR</sequence>
<evidence type="ECO:0000256" key="4">
    <source>
        <dbReference type="ARBA" id="ARBA00022777"/>
    </source>
</evidence>
<accession>A0A0U5FGN6</accession>
<dbReference type="GO" id="GO:0009927">
    <property type="term" value="F:histidine phosphotransfer kinase activity"/>
    <property type="evidence" value="ECO:0007669"/>
    <property type="project" value="TreeGrafter"/>
</dbReference>
<evidence type="ECO:0000256" key="3">
    <source>
        <dbReference type="ARBA" id="ARBA00022679"/>
    </source>
</evidence>
<evidence type="ECO:0000259" key="6">
    <source>
        <dbReference type="Pfam" id="PF02518"/>
    </source>
</evidence>
<dbReference type="GO" id="GO:0005886">
    <property type="term" value="C:plasma membrane"/>
    <property type="evidence" value="ECO:0007669"/>
    <property type="project" value="TreeGrafter"/>
</dbReference>
<comment type="catalytic activity">
    <reaction evidence="1">
        <text>ATP + protein L-histidine = ADP + protein N-phospho-L-histidine.</text>
        <dbReference type="EC" id="2.7.13.3"/>
    </reaction>
</comment>
<dbReference type="Pfam" id="PF02518">
    <property type="entry name" value="HATPase_c"/>
    <property type="match status" value="1"/>
</dbReference>
<proteinExistence type="predicted"/>
<dbReference type="InterPro" id="IPR003594">
    <property type="entry name" value="HATPase_dom"/>
</dbReference>
<gene>
    <name evidence="7" type="ORF">XAC3562_620183</name>
</gene>
<comment type="caution">
    <text evidence="7">The sequence shown here is derived from an EMBL/GenBank/DDBJ whole genome shotgun (WGS) entry which is preliminary data.</text>
</comment>
<evidence type="ECO:0000256" key="2">
    <source>
        <dbReference type="ARBA" id="ARBA00012438"/>
    </source>
</evidence>
<reference evidence="7 8" key="1">
    <citation type="submission" date="2014-09" db="EMBL/GenBank/DDBJ databases">
        <authorList>
            <person name="Regsiter A."/>
        </authorList>
    </citation>
    <scope>NUCLEOTIDE SEQUENCE [LARGE SCALE GENOMIC DNA]</scope>
</reference>
<keyword evidence="4" id="KW-0418">Kinase</keyword>
<dbReference type="PANTHER" id="PTHR43047">
    <property type="entry name" value="TWO-COMPONENT HISTIDINE PROTEIN KINASE"/>
    <property type="match status" value="1"/>
</dbReference>
<dbReference type="PANTHER" id="PTHR43047:SF72">
    <property type="entry name" value="OSMOSENSING HISTIDINE PROTEIN KINASE SLN1"/>
    <property type="match status" value="1"/>
</dbReference>
<keyword evidence="8" id="KW-1185">Reference proteome</keyword>
<dbReference type="EC" id="2.7.13.3" evidence="2"/>
<evidence type="ECO:0000313" key="8">
    <source>
        <dbReference type="Proteomes" id="UP000052230"/>
    </source>
</evidence>
<evidence type="ECO:0000256" key="1">
    <source>
        <dbReference type="ARBA" id="ARBA00000085"/>
    </source>
</evidence>
<dbReference type="InterPro" id="IPR036890">
    <property type="entry name" value="HATPase_C_sf"/>
</dbReference>
<feature type="domain" description="Histidine kinase/HSP90-like ATPase" evidence="6">
    <location>
        <begin position="45"/>
        <end position="89"/>
    </location>
</feature>
<organism evidence="7 8">
    <name type="scientific">Xanthomonas citri pv. citri</name>
    <dbReference type="NCBI Taxonomy" id="611301"/>
    <lineage>
        <taxon>Bacteria</taxon>
        <taxon>Pseudomonadati</taxon>
        <taxon>Pseudomonadota</taxon>
        <taxon>Gammaproteobacteria</taxon>
        <taxon>Lysobacterales</taxon>
        <taxon>Lysobacteraceae</taxon>
        <taxon>Xanthomonas</taxon>
    </lineage>
</organism>
<protein>
    <recommendedName>
        <fullName evidence="2">histidine kinase</fullName>
        <ecNumber evidence="2">2.7.13.3</ecNumber>
    </recommendedName>
</protein>
<evidence type="ECO:0000313" key="7">
    <source>
        <dbReference type="EMBL" id="CEG17517.1"/>
    </source>
</evidence>
<feature type="compositionally biased region" description="Polar residues" evidence="5">
    <location>
        <begin position="93"/>
        <end position="105"/>
    </location>
</feature>
<dbReference type="Proteomes" id="UP000052230">
    <property type="component" value="Unassembled WGS sequence"/>
</dbReference>
<name>A0A0U5FGN6_XANCI</name>
<evidence type="ECO:0000256" key="5">
    <source>
        <dbReference type="SAM" id="MobiDB-lite"/>
    </source>
</evidence>
<feature type="region of interest" description="Disordered" evidence="5">
    <location>
        <begin position="88"/>
        <end position="132"/>
    </location>
</feature>
<dbReference type="GO" id="GO:0000155">
    <property type="term" value="F:phosphorelay sensor kinase activity"/>
    <property type="evidence" value="ECO:0007669"/>
    <property type="project" value="TreeGrafter"/>
</dbReference>
<dbReference type="SUPFAM" id="SSF55874">
    <property type="entry name" value="ATPase domain of HSP90 chaperone/DNA topoisomerase II/histidine kinase"/>
    <property type="match status" value="1"/>
</dbReference>
<dbReference type="Gene3D" id="3.30.565.10">
    <property type="entry name" value="Histidine kinase-like ATPase, C-terminal domain"/>
    <property type="match status" value="1"/>
</dbReference>
<keyword evidence="3" id="KW-0808">Transferase</keyword>